<name>W2TQ43_NECAM</name>
<evidence type="ECO:0008006" key="4">
    <source>
        <dbReference type="Google" id="ProtNLM"/>
    </source>
</evidence>
<proteinExistence type="predicted"/>
<feature type="chain" id="PRO_5004825647" description="SCP domain-containing protein" evidence="1">
    <location>
        <begin position="21"/>
        <end position="193"/>
    </location>
</feature>
<dbReference type="InterPro" id="IPR035940">
    <property type="entry name" value="CAP_sf"/>
</dbReference>
<organism evidence="2 3">
    <name type="scientific">Necator americanus</name>
    <name type="common">Human hookworm</name>
    <dbReference type="NCBI Taxonomy" id="51031"/>
    <lineage>
        <taxon>Eukaryota</taxon>
        <taxon>Metazoa</taxon>
        <taxon>Ecdysozoa</taxon>
        <taxon>Nematoda</taxon>
        <taxon>Chromadorea</taxon>
        <taxon>Rhabditida</taxon>
        <taxon>Rhabditina</taxon>
        <taxon>Rhabditomorpha</taxon>
        <taxon>Strongyloidea</taxon>
        <taxon>Ancylostomatidae</taxon>
        <taxon>Bunostominae</taxon>
        <taxon>Necator</taxon>
    </lineage>
</organism>
<protein>
    <recommendedName>
        <fullName evidence="4">SCP domain-containing protein</fullName>
    </recommendedName>
</protein>
<gene>
    <name evidence="2" type="ORF">NECAME_07563</name>
</gene>
<dbReference type="KEGG" id="nai:NECAME_07563"/>
<evidence type="ECO:0000313" key="3">
    <source>
        <dbReference type="Proteomes" id="UP000053676"/>
    </source>
</evidence>
<dbReference type="EMBL" id="KI658292">
    <property type="protein sequence ID" value="ETN83147.1"/>
    <property type="molecule type" value="Genomic_DNA"/>
</dbReference>
<dbReference type="Gene3D" id="3.40.33.10">
    <property type="entry name" value="CAP"/>
    <property type="match status" value="1"/>
</dbReference>
<keyword evidence="3" id="KW-1185">Reference proteome</keyword>
<dbReference type="Proteomes" id="UP000053676">
    <property type="component" value="Unassembled WGS sequence"/>
</dbReference>
<dbReference type="AlphaFoldDB" id="W2TQ43"/>
<sequence>MRYATILLTTIAVLIHPGSGNPDSCERVSSDEERRTYERFYFYLRQNAATGRSFKGMEFPRAQLMYVMKEDGGLKEEAKNLVENPLRSAPLRSDSEVHFRGTRMFREYPGSLERMLEAILKDPTQFPKLVYPYAARYGCSYKLENKDGTCAATLYCVLAHLNTRFVPGPCVKDSDCPYQPASCKLNLCYSKGK</sequence>
<accession>W2TQ43</accession>
<evidence type="ECO:0000313" key="2">
    <source>
        <dbReference type="EMBL" id="ETN83147.1"/>
    </source>
</evidence>
<keyword evidence="1" id="KW-0732">Signal</keyword>
<feature type="signal peptide" evidence="1">
    <location>
        <begin position="1"/>
        <end position="20"/>
    </location>
</feature>
<reference evidence="3" key="1">
    <citation type="journal article" date="2014" name="Nat. Genet.">
        <title>Genome of the human hookworm Necator americanus.</title>
        <authorList>
            <person name="Tang Y.T."/>
            <person name="Gao X."/>
            <person name="Rosa B.A."/>
            <person name="Abubucker S."/>
            <person name="Hallsworth-Pepin K."/>
            <person name="Martin J."/>
            <person name="Tyagi R."/>
            <person name="Heizer E."/>
            <person name="Zhang X."/>
            <person name="Bhonagiri-Palsikar V."/>
            <person name="Minx P."/>
            <person name="Warren W.C."/>
            <person name="Wang Q."/>
            <person name="Zhan B."/>
            <person name="Hotez P.J."/>
            <person name="Sternberg P.W."/>
            <person name="Dougall A."/>
            <person name="Gaze S.T."/>
            <person name="Mulvenna J."/>
            <person name="Sotillo J."/>
            <person name="Ranganathan S."/>
            <person name="Rabelo E.M."/>
            <person name="Wilson R.K."/>
            <person name="Felgner P.L."/>
            <person name="Bethony J."/>
            <person name="Hawdon J.M."/>
            <person name="Gasser R.B."/>
            <person name="Loukas A."/>
            <person name="Mitreva M."/>
        </authorList>
    </citation>
    <scope>NUCLEOTIDE SEQUENCE [LARGE SCALE GENOMIC DNA]</scope>
</reference>
<evidence type="ECO:0000256" key="1">
    <source>
        <dbReference type="SAM" id="SignalP"/>
    </source>
</evidence>